<dbReference type="EMBL" id="CAVMJV010000178">
    <property type="protein sequence ID" value="CAK5121114.1"/>
    <property type="molecule type" value="Genomic_DNA"/>
</dbReference>
<accession>A0ACB1B4D2</accession>
<organism evidence="1 2">
    <name type="scientific">Meloidogyne enterolobii</name>
    <name type="common">Root-knot nematode worm</name>
    <name type="synonym">Meloidogyne mayaguensis</name>
    <dbReference type="NCBI Taxonomy" id="390850"/>
    <lineage>
        <taxon>Eukaryota</taxon>
        <taxon>Metazoa</taxon>
        <taxon>Ecdysozoa</taxon>
        <taxon>Nematoda</taxon>
        <taxon>Chromadorea</taxon>
        <taxon>Rhabditida</taxon>
        <taxon>Tylenchina</taxon>
        <taxon>Tylenchomorpha</taxon>
        <taxon>Tylenchoidea</taxon>
        <taxon>Meloidogynidae</taxon>
        <taxon>Meloidogyninae</taxon>
        <taxon>Meloidogyne</taxon>
    </lineage>
</organism>
<evidence type="ECO:0000313" key="1">
    <source>
        <dbReference type="EMBL" id="CAK5121114.1"/>
    </source>
</evidence>
<sequence>MKKRLPSFVILTTILVQLLDKTILRSMIYVNRIIEQALDTYKKKRNQKMEVEPKLAAIIDRIFQQNLERRDFNSVICLAFDTRRIDMVEAAIKSNEAEKTPVMIETLNKVWESQLDIEFRTLVLDLIFHTLDADLQIEKKGSQNFALKVLSICQGHEREARKILDPYLPRGYVDPYGFKGGALCVYGLFLFLNPFVTVQAWHPTLLARRVHPLKKKSF</sequence>
<protein>
    <submittedName>
        <fullName evidence="1">Uncharacterized protein</fullName>
    </submittedName>
</protein>
<gene>
    <name evidence="1" type="ORF">MENTE1834_LOCUS46954</name>
</gene>
<keyword evidence="2" id="KW-1185">Reference proteome</keyword>
<evidence type="ECO:0000313" key="2">
    <source>
        <dbReference type="Proteomes" id="UP001497535"/>
    </source>
</evidence>
<comment type="caution">
    <text evidence="1">The sequence shown here is derived from an EMBL/GenBank/DDBJ whole genome shotgun (WGS) entry which is preliminary data.</text>
</comment>
<name>A0ACB1B4D2_MELEN</name>
<proteinExistence type="predicted"/>
<reference evidence="1" key="1">
    <citation type="submission" date="2023-11" db="EMBL/GenBank/DDBJ databases">
        <authorList>
            <person name="Poullet M."/>
        </authorList>
    </citation>
    <scope>NUCLEOTIDE SEQUENCE</scope>
    <source>
        <strain evidence="1">E1834</strain>
    </source>
</reference>
<dbReference type="Proteomes" id="UP001497535">
    <property type="component" value="Unassembled WGS sequence"/>
</dbReference>